<gene>
    <name evidence="1" type="ORF">BJF92_00700</name>
</gene>
<accession>A0A1Q9AED2</accession>
<evidence type="ECO:0000313" key="1">
    <source>
        <dbReference type="EMBL" id="OLP53320.1"/>
    </source>
</evidence>
<protein>
    <submittedName>
        <fullName evidence="1">Uncharacterized protein</fullName>
    </submittedName>
</protein>
<dbReference type="RefSeq" id="WP_075636544.1">
    <property type="nucleotide sequence ID" value="NZ_MKIO01000040.1"/>
</dbReference>
<dbReference type="OrthoDB" id="7906710at2"/>
<comment type="caution">
    <text evidence="1">The sequence shown here is derived from an EMBL/GenBank/DDBJ whole genome shotgun (WGS) entry which is preliminary data.</text>
</comment>
<name>A0A1Q9AED2_9HYPH</name>
<dbReference type="Proteomes" id="UP000186143">
    <property type="component" value="Unassembled WGS sequence"/>
</dbReference>
<reference evidence="1 2" key="1">
    <citation type="submission" date="2016-09" db="EMBL/GenBank/DDBJ databases">
        <title>Rhizobium sp. nov., a novel species isolated from the rice rhizosphere.</title>
        <authorList>
            <person name="Zhao J."/>
            <person name="Zhang X."/>
        </authorList>
    </citation>
    <scope>NUCLEOTIDE SEQUENCE [LARGE SCALE GENOMIC DNA]</scope>
    <source>
        <strain evidence="1 2">MH17</strain>
    </source>
</reference>
<evidence type="ECO:0000313" key="2">
    <source>
        <dbReference type="Proteomes" id="UP000186143"/>
    </source>
</evidence>
<proteinExistence type="predicted"/>
<dbReference type="EMBL" id="MKIO01000040">
    <property type="protein sequence ID" value="OLP53320.1"/>
    <property type="molecule type" value="Genomic_DNA"/>
</dbReference>
<dbReference type="AlphaFoldDB" id="A0A1Q9AED2"/>
<sequence length="315" mass="35667">MIELERIRPEVLRGSFPMVCGDCRYTDVGTGWRGIVWQMCLDLERLPAGSVKITELGEKMGGLRVSMHTDGLSPEQEAAVRLAKVLAEERSRYLCEVCGEIGSIRRPPDGSAEWLRCRCHRHMPRDQTAWPIIRRERRHRIGGQYWVYDHLLDRMRVDELTAEKIYQTYRGILSVGAVDHVPVGWLAILDEYLRAAATSMEGADFRIQRIVEAHGGLDLESTSRPMSMTDPRFDSLERLGILLEARSLTTCRECGRRGHGYAIDGDIQTLCDDHAVGTLIRERDLGFVRATLDGFVRYDIETDSLVDVEHPAGDA</sequence>
<dbReference type="STRING" id="1672749.BJF92_00700"/>
<organism evidence="1 2">
    <name type="scientific">Xaviernesmea rhizosphaerae</name>
    <dbReference type="NCBI Taxonomy" id="1672749"/>
    <lineage>
        <taxon>Bacteria</taxon>
        <taxon>Pseudomonadati</taxon>
        <taxon>Pseudomonadota</taxon>
        <taxon>Alphaproteobacteria</taxon>
        <taxon>Hyphomicrobiales</taxon>
        <taxon>Rhizobiaceae</taxon>
        <taxon>Rhizobium/Agrobacterium group</taxon>
        <taxon>Xaviernesmea</taxon>
    </lineage>
</organism>